<name>A0A955LAQ1_9BACT</name>
<organism evidence="2 3">
    <name type="scientific">Candidatus Dojkabacteria bacterium</name>
    <dbReference type="NCBI Taxonomy" id="2099670"/>
    <lineage>
        <taxon>Bacteria</taxon>
        <taxon>Candidatus Dojkabacteria</taxon>
    </lineage>
</organism>
<protein>
    <submittedName>
        <fullName evidence="2">Uncharacterized protein</fullName>
    </submittedName>
</protein>
<reference evidence="2" key="2">
    <citation type="journal article" date="2021" name="Microbiome">
        <title>Successional dynamics and alternative stable states in a saline activated sludge microbial community over 9 years.</title>
        <authorList>
            <person name="Wang Y."/>
            <person name="Ye J."/>
            <person name="Ju F."/>
            <person name="Liu L."/>
            <person name="Boyd J.A."/>
            <person name="Deng Y."/>
            <person name="Parks D.H."/>
            <person name="Jiang X."/>
            <person name="Yin X."/>
            <person name="Woodcroft B.J."/>
            <person name="Tyson G.W."/>
            <person name="Hugenholtz P."/>
            <person name="Polz M.F."/>
            <person name="Zhang T."/>
        </authorList>
    </citation>
    <scope>NUCLEOTIDE SEQUENCE</scope>
    <source>
        <strain evidence="2">HKST-UBA09</strain>
    </source>
</reference>
<evidence type="ECO:0000256" key="1">
    <source>
        <dbReference type="SAM" id="MobiDB-lite"/>
    </source>
</evidence>
<dbReference type="AlphaFoldDB" id="A0A955LAQ1"/>
<sequence>MLNQFNSFESPCSSNRNPDAPKIDLPIETDSQSATFVEGISGFTNACSHETENMDSRVLIQKTKESKKGILINLTTNSARPSYISEQEWGEQ</sequence>
<gene>
    <name evidence="2" type="ORF">KC669_04605</name>
</gene>
<evidence type="ECO:0000313" key="2">
    <source>
        <dbReference type="EMBL" id="MCA9387287.1"/>
    </source>
</evidence>
<proteinExistence type="predicted"/>
<accession>A0A955LAQ1</accession>
<reference evidence="2" key="1">
    <citation type="submission" date="2020-04" db="EMBL/GenBank/DDBJ databases">
        <authorList>
            <person name="Zhang T."/>
        </authorList>
    </citation>
    <scope>NUCLEOTIDE SEQUENCE</scope>
    <source>
        <strain evidence="2">HKST-UBA09</strain>
    </source>
</reference>
<comment type="caution">
    <text evidence="2">The sequence shown here is derived from an EMBL/GenBank/DDBJ whole genome shotgun (WGS) entry which is preliminary data.</text>
</comment>
<dbReference type="Proteomes" id="UP000714915">
    <property type="component" value="Unassembled WGS sequence"/>
</dbReference>
<feature type="compositionally biased region" description="Polar residues" evidence="1">
    <location>
        <begin position="1"/>
        <end position="17"/>
    </location>
</feature>
<evidence type="ECO:0000313" key="3">
    <source>
        <dbReference type="Proteomes" id="UP000714915"/>
    </source>
</evidence>
<feature type="region of interest" description="Disordered" evidence="1">
    <location>
        <begin position="1"/>
        <end position="26"/>
    </location>
</feature>
<dbReference type="EMBL" id="JAGQLF010000080">
    <property type="protein sequence ID" value="MCA9387287.1"/>
    <property type="molecule type" value="Genomic_DNA"/>
</dbReference>